<dbReference type="SUPFAM" id="SSF55154">
    <property type="entry name" value="CYTH-like phosphatases"/>
    <property type="match status" value="1"/>
</dbReference>
<feature type="region of interest" description="Disordered" evidence="1">
    <location>
        <begin position="1"/>
        <end position="20"/>
    </location>
</feature>
<dbReference type="Pfam" id="PF05235">
    <property type="entry name" value="CHAD"/>
    <property type="match status" value="1"/>
</dbReference>
<dbReference type="GO" id="GO:0004016">
    <property type="term" value="F:adenylate cyclase activity"/>
    <property type="evidence" value="ECO:0007669"/>
    <property type="project" value="UniProtKB-EC"/>
</dbReference>
<evidence type="ECO:0000259" key="3">
    <source>
        <dbReference type="PROSITE" id="PS51708"/>
    </source>
</evidence>
<accession>X5MLU5</accession>
<dbReference type="CDD" id="cd07756">
    <property type="entry name" value="CYTH-like_Pase_CHAD"/>
    <property type="match status" value="1"/>
</dbReference>
<evidence type="ECO:0000256" key="1">
    <source>
        <dbReference type="SAM" id="MobiDB-lite"/>
    </source>
</evidence>
<dbReference type="RefSeq" id="WP_043950342.1">
    <property type="nucleotide sequence ID" value="NZ_HG966617.1"/>
</dbReference>
<dbReference type="KEGG" id="pect:BN1012_Phect1581"/>
<protein>
    <submittedName>
        <fullName evidence="4">Adenylate cyclase</fullName>
        <ecNumber evidence="4">4.6.1.1</ecNumber>
    </submittedName>
</protein>
<dbReference type="Gene3D" id="2.40.320.10">
    <property type="entry name" value="Hypothetical Protein Pfu-838710-001"/>
    <property type="match status" value="1"/>
</dbReference>
<dbReference type="InterPro" id="IPR038186">
    <property type="entry name" value="CHAD_dom_sf"/>
</dbReference>
<dbReference type="AlphaFoldDB" id="X5MLU5"/>
<gene>
    <name evidence="4" type="ORF">BN1012_Phect1581</name>
</gene>
<feature type="compositionally biased region" description="Polar residues" evidence="1">
    <location>
        <begin position="1"/>
        <end position="16"/>
    </location>
</feature>
<name>X5MLU5_9HYPH</name>
<organism evidence="4 5">
    <name type="scientific">Candidatus Phaeomarinibacter ectocarpi</name>
    <dbReference type="NCBI Taxonomy" id="1458461"/>
    <lineage>
        <taxon>Bacteria</taxon>
        <taxon>Pseudomonadati</taxon>
        <taxon>Pseudomonadota</taxon>
        <taxon>Alphaproteobacteria</taxon>
        <taxon>Hyphomicrobiales</taxon>
        <taxon>Parvibaculaceae</taxon>
        <taxon>Candidatus Phaeomarinibacter</taxon>
    </lineage>
</organism>
<evidence type="ECO:0000313" key="5">
    <source>
        <dbReference type="Proteomes" id="UP000032160"/>
    </source>
</evidence>
<dbReference type="SMART" id="SM01118">
    <property type="entry name" value="CYTH"/>
    <property type="match status" value="1"/>
</dbReference>
<dbReference type="InterPro" id="IPR033469">
    <property type="entry name" value="CYTH-like_dom_sf"/>
</dbReference>
<dbReference type="PANTHER" id="PTHR39339">
    <property type="entry name" value="SLR1444 PROTEIN"/>
    <property type="match status" value="1"/>
</dbReference>
<dbReference type="Pfam" id="PF01928">
    <property type="entry name" value="CYTH"/>
    <property type="match status" value="1"/>
</dbReference>
<dbReference type="PATRIC" id="fig|1458461.3.peg.1580"/>
<keyword evidence="5" id="KW-1185">Reference proteome</keyword>
<dbReference type="PANTHER" id="PTHR39339:SF1">
    <property type="entry name" value="CHAD DOMAIN-CONTAINING PROTEIN"/>
    <property type="match status" value="1"/>
</dbReference>
<dbReference type="PROSITE" id="PS51707">
    <property type="entry name" value="CYTH"/>
    <property type="match status" value="1"/>
</dbReference>
<dbReference type="PROSITE" id="PS51708">
    <property type="entry name" value="CHAD"/>
    <property type="match status" value="1"/>
</dbReference>
<dbReference type="Proteomes" id="UP000032160">
    <property type="component" value="Chromosome I"/>
</dbReference>
<dbReference type="EMBL" id="HG966617">
    <property type="protein sequence ID" value="CDO59795.1"/>
    <property type="molecule type" value="Genomic_DNA"/>
</dbReference>
<dbReference type="SMART" id="SM00880">
    <property type="entry name" value="CHAD"/>
    <property type="match status" value="1"/>
</dbReference>
<dbReference type="InterPro" id="IPR023577">
    <property type="entry name" value="CYTH_domain"/>
</dbReference>
<evidence type="ECO:0000259" key="2">
    <source>
        <dbReference type="PROSITE" id="PS51707"/>
    </source>
</evidence>
<dbReference type="STRING" id="1458461.BN1012_Phect1581"/>
<dbReference type="InterPro" id="IPR007899">
    <property type="entry name" value="CHAD_dom"/>
</dbReference>
<feature type="domain" description="CHAD" evidence="3">
    <location>
        <begin position="265"/>
        <end position="564"/>
    </location>
</feature>
<reference evidence="4 5" key="1">
    <citation type="journal article" date="2014" name="Front. Genet.">
        <title>Genome and metabolic network of "Candidatus Phaeomarinobacter ectocarpi" Ec32, a new candidate genus of Alphaproteobacteria frequently associated with brown algae.</title>
        <authorList>
            <person name="Dittami S.M."/>
            <person name="Barbeyron T."/>
            <person name="Boyen C."/>
            <person name="Cambefort J."/>
            <person name="Collet G."/>
            <person name="Delage L."/>
            <person name="Gobet A."/>
            <person name="Groisillier A."/>
            <person name="Leblanc C."/>
            <person name="Michel G."/>
            <person name="Scornet D."/>
            <person name="Siegel A."/>
            <person name="Tapia J.E."/>
            <person name="Tonon T."/>
        </authorList>
    </citation>
    <scope>NUCLEOTIDE SEQUENCE [LARGE SCALE GENOMIC DNA]</scope>
    <source>
        <strain evidence="4 5">Ec32</strain>
    </source>
</reference>
<dbReference type="EC" id="4.6.1.1" evidence="4"/>
<feature type="region of interest" description="Disordered" evidence="1">
    <location>
        <begin position="243"/>
        <end position="263"/>
    </location>
</feature>
<evidence type="ECO:0000313" key="4">
    <source>
        <dbReference type="EMBL" id="CDO59795.1"/>
    </source>
</evidence>
<keyword evidence="4" id="KW-0456">Lyase</keyword>
<sequence>MSSARKNTTSKASNPSACREAPREIELKLVVDPPTLARIRKAGALSRLPVVSGSGRSTVHNLTSLYWDTENHALARAGMALRVRRDGGRVVQALKAADSRGAPGGLAANRAEDQAMRPTADALAAPDLSLVADEQLRARAVSAIGDEDLIPIFESAISRVARVLETSGNGSFEAALDLGEVRLPPSEEGTPGLRTPICEIELEHISGPVETLFDVARALADKYPVKVGTVSKVQRGFALAARPGSLDQPRKGPSVKAGRSPVKPGMTTRAAYGALLAHCARQMAANQSAILVDQDPSGIHQMRVAMRRLRSVHAAFRPVRPPSGSTEIIDQVKRMFRPLGTARDLDIFCTETIPALDKEAAGVGPSLVPLAAAARELRREAWAQAMRIVDDRTFTHMLLELGHLSASASVPNGGSATAPDGTKKDPPLAQFAVSRLDRRYRQVQRQARDLESMDDEARHDLRKRLKTLRYEAAFFAPLWPRDQVKAFVKPLKRLQDAFGAINDAATAASVARLAADQIGGDRAHEAAGFVGGWYAARADLAFRQVVEIWPFFEELPRFWQTEAQIDPN</sequence>
<dbReference type="Gene3D" id="1.40.20.10">
    <property type="entry name" value="CHAD domain"/>
    <property type="match status" value="1"/>
</dbReference>
<proteinExistence type="predicted"/>
<feature type="domain" description="CYTH" evidence="2">
    <location>
        <begin position="22"/>
        <end position="243"/>
    </location>
</feature>
<dbReference type="HOGENOM" id="CLU_040400_3_0_5"/>